<dbReference type="RefSeq" id="WP_107684725.1">
    <property type="nucleotide sequence ID" value="NZ_PZKL01000045.1"/>
</dbReference>
<name>A0A2T4MWY4_AERVE</name>
<accession>A0A2T4MWY4</accession>
<evidence type="ECO:0000313" key="1">
    <source>
        <dbReference type="EMBL" id="PTH79100.1"/>
    </source>
</evidence>
<dbReference type="AlphaFoldDB" id="A0A2T4MWY4"/>
<protein>
    <submittedName>
        <fullName evidence="1">Uncharacterized protein</fullName>
    </submittedName>
</protein>
<comment type="caution">
    <text evidence="1">The sequence shown here is derived from an EMBL/GenBank/DDBJ whole genome shotgun (WGS) entry which is preliminary data.</text>
</comment>
<reference evidence="1 2" key="1">
    <citation type="submission" date="2018-03" db="EMBL/GenBank/DDBJ databases">
        <title>Aeromonas veronii whole genome sequencing and analysis.</title>
        <authorList>
            <person name="Xie H."/>
            <person name="Liu T."/>
            <person name="Wang K."/>
        </authorList>
    </citation>
    <scope>NUCLEOTIDE SEQUENCE [LARGE SCALE GENOMIC DNA]</scope>
    <source>
        <strain evidence="1 2">XH.VA.1</strain>
    </source>
</reference>
<dbReference type="EMBL" id="PZKL01000045">
    <property type="protein sequence ID" value="PTH79100.1"/>
    <property type="molecule type" value="Genomic_DNA"/>
</dbReference>
<evidence type="ECO:0000313" key="2">
    <source>
        <dbReference type="Proteomes" id="UP000241986"/>
    </source>
</evidence>
<sequence>MAYSEYLMQAYEQKHPATVAEFLESISSMITESPLLELHRRFCKKYGPPKLGTSRVSYISKSVVFKLPVSSDGFRHNDWEGSLMSIGEEGDSHYIPLARSRLHPGYIDIPIVVMEKVEEASLQCIRERLGHIPGFVSAVDMSQVGFTKKGKLVAFDYADL</sequence>
<organism evidence="1 2">
    <name type="scientific">Aeromonas veronii</name>
    <dbReference type="NCBI Taxonomy" id="654"/>
    <lineage>
        <taxon>Bacteria</taxon>
        <taxon>Pseudomonadati</taxon>
        <taxon>Pseudomonadota</taxon>
        <taxon>Gammaproteobacteria</taxon>
        <taxon>Aeromonadales</taxon>
        <taxon>Aeromonadaceae</taxon>
        <taxon>Aeromonas</taxon>
    </lineage>
</organism>
<proteinExistence type="predicted"/>
<gene>
    <name evidence="1" type="ORF">DAA48_21925</name>
</gene>
<dbReference type="Proteomes" id="UP000241986">
    <property type="component" value="Unassembled WGS sequence"/>
</dbReference>